<organism evidence="1 2">
    <name type="scientific">Tetradesmus obliquus</name>
    <name type="common">Green alga</name>
    <name type="synonym">Acutodesmus obliquus</name>
    <dbReference type="NCBI Taxonomy" id="3088"/>
    <lineage>
        <taxon>Eukaryota</taxon>
        <taxon>Viridiplantae</taxon>
        <taxon>Chlorophyta</taxon>
        <taxon>core chlorophytes</taxon>
        <taxon>Chlorophyceae</taxon>
        <taxon>CS clade</taxon>
        <taxon>Sphaeropleales</taxon>
        <taxon>Scenedesmaceae</taxon>
        <taxon>Tetradesmus</taxon>
    </lineage>
</organism>
<protein>
    <submittedName>
        <fullName evidence="1">Uncharacterized protein</fullName>
    </submittedName>
</protein>
<proteinExistence type="predicted"/>
<dbReference type="Proteomes" id="UP001244341">
    <property type="component" value="Chromosome 9b"/>
</dbReference>
<accession>A0ABY8U8I6</accession>
<keyword evidence="2" id="KW-1185">Reference proteome</keyword>
<dbReference type="EMBL" id="CP126216">
    <property type="protein sequence ID" value="WIA17773.1"/>
    <property type="molecule type" value="Genomic_DNA"/>
</dbReference>
<reference evidence="1 2" key="1">
    <citation type="submission" date="2023-05" db="EMBL/GenBank/DDBJ databases">
        <title>A 100% complete, gapless, phased diploid assembly of the Scenedesmus obliquus UTEX 3031 genome.</title>
        <authorList>
            <person name="Biondi T.C."/>
            <person name="Hanschen E.R."/>
            <person name="Kwon T."/>
            <person name="Eng W."/>
            <person name="Kruse C.P.S."/>
            <person name="Koehler S.I."/>
            <person name="Kunde Y."/>
            <person name="Gleasner C.D."/>
            <person name="You Mak K.T."/>
            <person name="Polle J."/>
            <person name="Hovde B.T."/>
            <person name="Starkenburg S.R."/>
        </authorList>
    </citation>
    <scope>NUCLEOTIDE SEQUENCE [LARGE SCALE GENOMIC DNA]</scope>
    <source>
        <strain evidence="1 2">DOE0152z</strain>
    </source>
</reference>
<name>A0ABY8U8I6_TETOB</name>
<gene>
    <name evidence="1" type="ORF">OEZ85_009286</name>
</gene>
<evidence type="ECO:0000313" key="1">
    <source>
        <dbReference type="EMBL" id="WIA17773.1"/>
    </source>
</evidence>
<evidence type="ECO:0000313" key="2">
    <source>
        <dbReference type="Proteomes" id="UP001244341"/>
    </source>
</evidence>
<sequence length="220" mass="24397">MVQVHAVVELYKHTKTDQFDHLAGDRSVSLVISAEPRGIKQCEVDAKFFYGGADAGDIKQLKVSRHNKQQLYDQALHGVYSSVDCDVATAGSLRKLVCTDAGIVLRYCTLFFEVKTEHAISIMPASDPWDFDDHHDCLLFNPLIMEFYSCTRKSWVKVNKASQEHMDAQVEGAMAWEGLTYAGRNCTVRELLQHVRVGTLGVQAMTTYLDIAGALGAPLG</sequence>